<comment type="caution">
    <text evidence="1">The sequence shown here is derived from an EMBL/GenBank/DDBJ whole genome shotgun (WGS) entry which is preliminary data.</text>
</comment>
<evidence type="ECO:0000313" key="1">
    <source>
        <dbReference type="EMBL" id="GFS68236.1"/>
    </source>
</evidence>
<evidence type="ECO:0000313" key="2">
    <source>
        <dbReference type="Proteomes" id="UP000887013"/>
    </source>
</evidence>
<dbReference type="AlphaFoldDB" id="A0A8X6T1H8"/>
<sequence>MLNKSLVFHWLLENGVKNQVLEEIWLDIDRSRRRWKKSVLLAGSFERRMSLMATTKRNHFVGEVSGWREDSAELRS</sequence>
<dbReference type="Proteomes" id="UP000887013">
    <property type="component" value="Unassembled WGS sequence"/>
</dbReference>
<gene>
    <name evidence="1" type="ORF">NPIL_249501</name>
</gene>
<proteinExistence type="predicted"/>
<accession>A0A8X6T1H8</accession>
<dbReference type="EMBL" id="BMAW01048873">
    <property type="protein sequence ID" value="GFS68236.1"/>
    <property type="molecule type" value="Genomic_DNA"/>
</dbReference>
<organism evidence="1 2">
    <name type="scientific">Nephila pilipes</name>
    <name type="common">Giant wood spider</name>
    <name type="synonym">Nephila maculata</name>
    <dbReference type="NCBI Taxonomy" id="299642"/>
    <lineage>
        <taxon>Eukaryota</taxon>
        <taxon>Metazoa</taxon>
        <taxon>Ecdysozoa</taxon>
        <taxon>Arthropoda</taxon>
        <taxon>Chelicerata</taxon>
        <taxon>Arachnida</taxon>
        <taxon>Araneae</taxon>
        <taxon>Araneomorphae</taxon>
        <taxon>Entelegynae</taxon>
        <taxon>Araneoidea</taxon>
        <taxon>Nephilidae</taxon>
        <taxon>Nephila</taxon>
    </lineage>
</organism>
<reference evidence="1" key="1">
    <citation type="submission" date="2020-08" db="EMBL/GenBank/DDBJ databases">
        <title>Multicomponent nature underlies the extraordinary mechanical properties of spider dragline silk.</title>
        <authorList>
            <person name="Kono N."/>
            <person name="Nakamura H."/>
            <person name="Mori M."/>
            <person name="Yoshida Y."/>
            <person name="Ohtoshi R."/>
            <person name="Malay A.D."/>
            <person name="Moran D.A.P."/>
            <person name="Tomita M."/>
            <person name="Numata K."/>
            <person name="Arakawa K."/>
        </authorList>
    </citation>
    <scope>NUCLEOTIDE SEQUENCE</scope>
</reference>
<keyword evidence="2" id="KW-1185">Reference proteome</keyword>
<name>A0A8X6T1H8_NEPPI</name>
<protein>
    <submittedName>
        <fullName evidence="1">Uncharacterized protein</fullName>
    </submittedName>
</protein>